<evidence type="ECO:0000256" key="12">
    <source>
        <dbReference type="PROSITE-ProRule" id="PRU01360"/>
    </source>
</evidence>
<evidence type="ECO:0000256" key="4">
    <source>
        <dbReference type="ARBA" id="ARBA00022496"/>
    </source>
</evidence>
<dbReference type="InterPro" id="IPR037066">
    <property type="entry name" value="Plug_dom_sf"/>
</dbReference>
<keyword evidence="4" id="KW-0410">Iron transport</keyword>
<keyword evidence="18" id="KW-1185">Reference proteome</keyword>
<gene>
    <name evidence="17" type="ORF">J2X05_000328</name>
</gene>
<dbReference type="EMBL" id="JAVDVX010000001">
    <property type="protein sequence ID" value="MDR7088325.1"/>
    <property type="molecule type" value="Genomic_DNA"/>
</dbReference>
<comment type="similarity">
    <text evidence="12 13">Belongs to the TonB-dependent receptor family.</text>
</comment>
<dbReference type="Proteomes" id="UP001253595">
    <property type="component" value="Unassembled WGS sequence"/>
</dbReference>
<evidence type="ECO:0000256" key="6">
    <source>
        <dbReference type="ARBA" id="ARBA00022729"/>
    </source>
</evidence>
<protein>
    <submittedName>
        <fullName evidence="17">Iron complex outermembrane receptor protein</fullName>
    </submittedName>
</protein>
<keyword evidence="6 14" id="KW-0732">Signal</keyword>
<sequence length="745" mass="80736">MNKTLLALLIAAASGAVNAQTTAINTSAAGAAAQVEETMVFGRGETRQVHVLGAAELAEYPAGTSPLKAVEKLPGVNFQSADPYGAYEWSTRIVVRGFGQNQLGFTLDDVPLGDMSYGNHNGLHISRAIISENIGAVALSQGAGSLAAASTSNLGGTLEFTSLDPATEFAAHVDGSVGSDSAQRAFVRVDSGEFGGAGTRLFLSYVDQTTDKWKGDGEQQQEALNFKIVQSIGEAKLTGFYSYSDRVENDYQDMSLEMIDRLGRDWDNYGADYARAVAAAQGNFTGKVNSLDDAYWDAAGLREDNVGYIALDLPLGSVTDWKTTIYQHTNEGQGLWGTPYVPTPNGAPLSIRTTEYDIDRTGVVSGLTFDLGDHSVNAGLWIETNDFNQARRFYGETGLVKPTRSFTEFQRNPLLTQWEYEFTTDTLQLHIQDSWQATDALRIELGVKSMEVEVDAGTVVGDNKTGSIETSENFLPQLGFVYDLTDKQEIYSTLGKNARALIGSATGTSPFSATQAGFEEIRDSIQPETATSLELGWRFRGDSFEGVMTAYYVEFDDRLLAIQQGSAIIGSFNALANVGAVEAIGLEAGLNWQINDNWYWYNSASLNDSTYSDDYFTEGNTRVALSGKTVVDSPELMFNSELGLEMGGAFAKLHFKHTGERYYTYTNDGSVDAYNLLNLSLGYRFEDLGALKQLTAQLDITNLTDEDYISTVGSGGFSNTDPNGTAQTLLPGAPQQAFFSLKAMF</sequence>
<dbReference type="InterPro" id="IPR000531">
    <property type="entry name" value="Beta-barrel_TonB"/>
</dbReference>
<dbReference type="Pfam" id="PF07715">
    <property type="entry name" value="Plug"/>
    <property type="match status" value="1"/>
</dbReference>
<feature type="domain" description="TonB-dependent receptor plug" evidence="16">
    <location>
        <begin position="46"/>
        <end position="156"/>
    </location>
</feature>
<evidence type="ECO:0000256" key="14">
    <source>
        <dbReference type="SAM" id="SignalP"/>
    </source>
</evidence>
<dbReference type="InterPro" id="IPR039426">
    <property type="entry name" value="TonB-dep_rcpt-like"/>
</dbReference>
<evidence type="ECO:0000313" key="18">
    <source>
        <dbReference type="Proteomes" id="UP001253595"/>
    </source>
</evidence>
<keyword evidence="11 12" id="KW-0998">Cell outer membrane</keyword>
<dbReference type="InterPro" id="IPR036942">
    <property type="entry name" value="Beta-barrel_TonB_sf"/>
</dbReference>
<comment type="caution">
    <text evidence="17">The sequence shown here is derived from an EMBL/GenBank/DDBJ whole genome shotgun (WGS) entry which is preliminary data.</text>
</comment>
<dbReference type="PANTHER" id="PTHR32552">
    <property type="entry name" value="FERRICHROME IRON RECEPTOR-RELATED"/>
    <property type="match status" value="1"/>
</dbReference>
<evidence type="ECO:0000256" key="10">
    <source>
        <dbReference type="ARBA" id="ARBA00023136"/>
    </source>
</evidence>
<keyword evidence="5 12" id="KW-0812">Transmembrane</keyword>
<feature type="signal peptide" evidence="14">
    <location>
        <begin position="1"/>
        <end position="19"/>
    </location>
</feature>
<feature type="domain" description="TonB-dependent receptor-like beta-barrel" evidence="15">
    <location>
        <begin position="255"/>
        <end position="703"/>
    </location>
</feature>
<evidence type="ECO:0000259" key="16">
    <source>
        <dbReference type="Pfam" id="PF07715"/>
    </source>
</evidence>
<keyword evidence="3 12" id="KW-1134">Transmembrane beta strand</keyword>
<keyword evidence="17" id="KW-0675">Receptor</keyword>
<evidence type="ECO:0000256" key="8">
    <source>
        <dbReference type="ARBA" id="ARBA00023065"/>
    </source>
</evidence>
<dbReference type="PROSITE" id="PS52016">
    <property type="entry name" value="TONB_DEPENDENT_REC_3"/>
    <property type="match status" value="1"/>
</dbReference>
<comment type="subcellular location">
    <subcellularLocation>
        <location evidence="1 12">Cell outer membrane</location>
        <topology evidence="1 12">Multi-pass membrane protein</topology>
    </subcellularLocation>
</comment>
<accession>A0ABU1UT54</accession>
<evidence type="ECO:0000256" key="11">
    <source>
        <dbReference type="ARBA" id="ARBA00023237"/>
    </source>
</evidence>
<dbReference type="InterPro" id="IPR012910">
    <property type="entry name" value="Plug_dom"/>
</dbReference>
<keyword evidence="2 12" id="KW-0813">Transport</keyword>
<dbReference type="Pfam" id="PF00593">
    <property type="entry name" value="TonB_dep_Rec_b-barrel"/>
    <property type="match status" value="1"/>
</dbReference>
<evidence type="ECO:0000259" key="15">
    <source>
        <dbReference type="Pfam" id="PF00593"/>
    </source>
</evidence>
<keyword evidence="7" id="KW-0408">Iron</keyword>
<dbReference type="SUPFAM" id="SSF56935">
    <property type="entry name" value="Porins"/>
    <property type="match status" value="1"/>
</dbReference>
<evidence type="ECO:0000256" key="9">
    <source>
        <dbReference type="ARBA" id="ARBA00023077"/>
    </source>
</evidence>
<dbReference type="RefSeq" id="WP_310067797.1">
    <property type="nucleotide sequence ID" value="NZ_JAVDVX010000001.1"/>
</dbReference>
<evidence type="ECO:0000256" key="13">
    <source>
        <dbReference type="RuleBase" id="RU003357"/>
    </source>
</evidence>
<evidence type="ECO:0000256" key="5">
    <source>
        <dbReference type="ARBA" id="ARBA00022692"/>
    </source>
</evidence>
<evidence type="ECO:0000256" key="3">
    <source>
        <dbReference type="ARBA" id="ARBA00022452"/>
    </source>
</evidence>
<keyword evidence="8" id="KW-0406">Ion transport</keyword>
<proteinExistence type="inferred from homology"/>
<evidence type="ECO:0000256" key="1">
    <source>
        <dbReference type="ARBA" id="ARBA00004571"/>
    </source>
</evidence>
<evidence type="ECO:0000256" key="7">
    <source>
        <dbReference type="ARBA" id="ARBA00023004"/>
    </source>
</evidence>
<keyword evidence="9 13" id="KW-0798">TonB box</keyword>
<evidence type="ECO:0000313" key="17">
    <source>
        <dbReference type="EMBL" id="MDR7088325.1"/>
    </source>
</evidence>
<dbReference type="Gene3D" id="2.170.130.10">
    <property type="entry name" value="TonB-dependent receptor, plug domain"/>
    <property type="match status" value="1"/>
</dbReference>
<dbReference type="Gene3D" id="2.40.170.20">
    <property type="entry name" value="TonB-dependent receptor, beta-barrel domain"/>
    <property type="match status" value="1"/>
</dbReference>
<name>A0ABU1UT54_9GAMM</name>
<organism evidence="17 18">
    <name type="scientific">Cellvibrio fibrivorans</name>
    <dbReference type="NCBI Taxonomy" id="126350"/>
    <lineage>
        <taxon>Bacteria</taxon>
        <taxon>Pseudomonadati</taxon>
        <taxon>Pseudomonadota</taxon>
        <taxon>Gammaproteobacteria</taxon>
        <taxon>Cellvibrionales</taxon>
        <taxon>Cellvibrionaceae</taxon>
        <taxon>Cellvibrio</taxon>
    </lineage>
</organism>
<evidence type="ECO:0000256" key="2">
    <source>
        <dbReference type="ARBA" id="ARBA00022448"/>
    </source>
</evidence>
<reference evidence="17 18" key="1">
    <citation type="submission" date="2023-07" db="EMBL/GenBank/DDBJ databases">
        <title>Sorghum-associated microbial communities from plants grown in Nebraska, USA.</title>
        <authorList>
            <person name="Schachtman D."/>
        </authorList>
    </citation>
    <scope>NUCLEOTIDE SEQUENCE [LARGE SCALE GENOMIC DNA]</scope>
    <source>
        <strain evidence="17 18">BE190</strain>
    </source>
</reference>
<keyword evidence="10 12" id="KW-0472">Membrane</keyword>
<dbReference type="PANTHER" id="PTHR32552:SF89">
    <property type="entry name" value="CATECHOLATE SIDEROPHORE RECEPTOR FIU"/>
    <property type="match status" value="1"/>
</dbReference>
<feature type="chain" id="PRO_5047297328" evidence="14">
    <location>
        <begin position="20"/>
        <end position="745"/>
    </location>
</feature>